<keyword evidence="8" id="KW-1185">Reference proteome</keyword>
<keyword evidence="7" id="KW-0255">Endonuclease</keyword>
<reference evidence="8" key="1">
    <citation type="journal article" date="2019" name="Int. J. Syst. Evol. Microbiol.">
        <title>The Global Catalogue of Microorganisms (GCM) 10K type strain sequencing project: providing services to taxonomists for standard genome sequencing and annotation.</title>
        <authorList>
            <consortium name="The Broad Institute Genomics Platform"/>
            <consortium name="The Broad Institute Genome Sequencing Center for Infectious Disease"/>
            <person name="Wu L."/>
            <person name="Ma J."/>
        </authorList>
    </citation>
    <scope>NUCLEOTIDE SEQUENCE [LARGE SCALE GENOMIC DNA]</scope>
    <source>
        <strain evidence="8">CCUG 53903</strain>
    </source>
</reference>
<feature type="region of interest" description="Disordered" evidence="5">
    <location>
        <begin position="433"/>
        <end position="459"/>
    </location>
</feature>
<evidence type="ECO:0000313" key="8">
    <source>
        <dbReference type="Proteomes" id="UP001596058"/>
    </source>
</evidence>
<evidence type="ECO:0000256" key="5">
    <source>
        <dbReference type="SAM" id="MobiDB-lite"/>
    </source>
</evidence>
<gene>
    <name evidence="7" type="ORF">ACFPZ3_39760</name>
</gene>
<proteinExistence type="inferred from homology"/>
<evidence type="ECO:0000259" key="6">
    <source>
        <dbReference type="Pfam" id="PF01420"/>
    </source>
</evidence>
<comment type="similarity">
    <text evidence="1">Belongs to the type-I restriction system S methylase family.</text>
</comment>
<dbReference type="EC" id="3.1.21.-" evidence="7"/>
<keyword evidence="3" id="KW-0238">DNA-binding</keyword>
<dbReference type="SUPFAM" id="SSF116734">
    <property type="entry name" value="DNA methylase specificity domain"/>
    <property type="match status" value="2"/>
</dbReference>
<evidence type="ECO:0000256" key="2">
    <source>
        <dbReference type="ARBA" id="ARBA00022747"/>
    </source>
</evidence>
<dbReference type="PANTHER" id="PTHR43140">
    <property type="entry name" value="TYPE-1 RESTRICTION ENZYME ECOKI SPECIFICITY PROTEIN"/>
    <property type="match status" value="1"/>
</dbReference>
<dbReference type="Gene3D" id="3.90.220.20">
    <property type="entry name" value="DNA methylase specificity domains"/>
    <property type="match status" value="2"/>
</dbReference>
<accession>A0ABW1CXQ0</accession>
<evidence type="ECO:0000256" key="1">
    <source>
        <dbReference type="ARBA" id="ARBA00010923"/>
    </source>
</evidence>
<dbReference type="PANTHER" id="PTHR43140:SF1">
    <property type="entry name" value="TYPE I RESTRICTION ENZYME ECOKI SPECIFICITY SUBUNIT"/>
    <property type="match status" value="1"/>
</dbReference>
<dbReference type="InterPro" id="IPR044946">
    <property type="entry name" value="Restrct_endonuc_typeI_TRD_sf"/>
</dbReference>
<dbReference type="InterPro" id="IPR000055">
    <property type="entry name" value="Restrct_endonuc_typeI_TRD"/>
</dbReference>
<keyword evidence="7" id="KW-0540">Nuclease</keyword>
<keyword evidence="2" id="KW-0680">Restriction system</keyword>
<evidence type="ECO:0000256" key="3">
    <source>
        <dbReference type="ARBA" id="ARBA00023125"/>
    </source>
</evidence>
<name>A0ABW1CXQ0_9ACTN</name>
<dbReference type="InterPro" id="IPR051212">
    <property type="entry name" value="Type-I_RE_S_subunit"/>
</dbReference>
<feature type="domain" description="Type I restriction modification DNA specificity" evidence="6">
    <location>
        <begin position="6"/>
        <end position="180"/>
    </location>
</feature>
<evidence type="ECO:0000313" key="7">
    <source>
        <dbReference type="EMBL" id="MFC5830032.1"/>
    </source>
</evidence>
<protein>
    <submittedName>
        <fullName evidence="7">Restriction endonuclease subunit S</fullName>
        <ecNumber evidence="7">3.1.21.-</ecNumber>
    </submittedName>
</protein>
<evidence type="ECO:0000256" key="4">
    <source>
        <dbReference type="ARBA" id="ARBA00038652"/>
    </source>
</evidence>
<dbReference type="RefSeq" id="WP_379519526.1">
    <property type="nucleotide sequence ID" value="NZ_JBHSPA010000050.1"/>
</dbReference>
<comment type="caution">
    <text evidence="7">The sequence shown here is derived from an EMBL/GenBank/DDBJ whole genome shotgun (WGS) entry which is preliminary data.</text>
</comment>
<comment type="subunit">
    <text evidence="4">The methyltransferase is composed of M and S polypeptides.</text>
</comment>
<organism evidence="7 8">
    <name type="scientific">Nonomuraea insulae</name>
    <dbReference type="NCBI Taxonomy" id="1616787"/>
    <lineage>
        <taxon>Bacteria</taxon>
        <taxon>Bacillati</taxon>
        <taxon>Actinomycetota</taxon>
        <taxon>Actinomycetes</taxon>
        <taxon>Streptosporangiales</taxon>
        <taxon>Streptosporangiaceae</taxon>
        <taxon>Nonomuraea</taxon>
    </lineage>
</organism>
<dbReference type="GO" id="GO:0004519">
    <property type="term" value="F:endonuclease activity"/>
    <property type="evidence" value="ECO:0007669"/>
    <property type="project" value="UniProtKB-KW"/>
</dbReference>
<sequence>MSEELPDGWATVRLGDILLEIEAGKSYTCEPRRAEPDEWGIIKVSAMTWGKFNEDENKAVPAYRAPDPRFEIQPGDILVSRANTEAYVGAPVLVGPCRPRLLLSDKSLRLIPSKEINRRWLVHTLASPLVREQISAKSTGAQESMRNISQNALSDIEIPFPPLAEQYRIVESLEDHLSRLDAGSRALIDSSRRLIRLRTRLMSAITSQPHPSMTSTTLGAIARQVRNGISISRPGTDPIGIPILRIGAVRALALDLTDLRYTAISSRSDLPSHALLNPGDLLFTRYNGNPEYVGSCAVVPDGIESLTYPDKLIRVEVNQSYANPRYVALACSAGRSRDFIRQAVKTTAGQAGISGRDLKAVPLELPDLAEQQRRVEKFDEAHRGLLRLGYALTLALQRSESLRRSLLAEALAGKLVPQDLADEPAAELLKRIEIERDSQPKTARTRKPPTANKMIDPPKTAIVPTGIQEELAL</sequence>
<dbReference type="Pfam" id="PF01420">
    <property type="entry name" value="Methylase_S"/>
    <property type="match status" value="1"/>
</dbReference>
<dbReference type="GO" id="GO:0016787">
    <property type="term" value="F:hydrolase activity"/>
    <property type="evidence" value="ECO:0007669"/>
    <property type="project" value="UniProtKB-KW"/>
</dbReference>
<dbReference type="EMBL" id="JBHSPA010000050">
    <property type="protein sequence ID" value="MFC5830032.1"/>
    <property type="molecule type" value="Genomic_DNA"/>
</dbReference>
<dbReference type="CDD" id="cd17261">
    <property type="entry name" value="RMtype1_S_EcoKI-TRD2-CR2_like"/>
    <property type="match status" value="2"/>
</dbReference>
<dbReference type="Proteomes" id="UP001596058">
    <property type="component" value="Unassembled WGS sequence"/>
</dbReference>
<keyword evidence="7" id="KW-0378">Hydrolase</keyword>